<evidence type="ECO:0000256" key="3">
    <source>
        <dbReference type="ARBA" id="ARBA00008343"/>
    </source>
</evidence>
<evidence type="ECO:0000256" key="9">
    <source>
        <dbReference type="ARBA" id="ARBA00022801"/>
    </source>
</evidence>
<comment type="caution">
    <text evidence="16">The sequence shown here is derived from an EMBL/GenBank/DDBJ whole genome shotgun (WGS) entry which is preliminary data.</text>
</comment>
<dbReference type="PANTHER" id="PTHR42944">
    <property type="entry name" value="ADENINE DNA GLYCOSYLASE"/>
    <property type="match status" value="1"/>
</dbReference>
<evidence type="ECO:0000256" key="13">
    <source>
        <dbReference type="ARBA" id="ARBA00023295"/>
    </source>
</evidence>
<dbReference type="Pfam" id="PF00730">
    <property type="entry name" value="HhH-GPD"/>
    <property type="match status" value="1"/>
</dbReference>
<dbReference type="GO" id="GO:0035485">
    <property type="term" value="F:adenine/guanine mispair binding"/>
    <property type="evidence" value="ECO:0007669"/>
    <property type="project" value="TreeGrafter"/>
</dbReference>
<evidence type="ECO:0000313" key="17">
    <source>
        <dbReference type="Proteomes" id="UP000179797"/>
    </source>
</evidence>
<dbReference type="GO" id="GO:0051539">
    <property type="term" value="F:4 iron, 4 sulfur cluster binding"/>
    <property type="evidence" value="ECO:0007669"/>
    <property type="project" value="UniProtKB-UniRule"/>
</dbReference>
<evidence type="ECO:0000256" key="7">
    <source>
        <dbReference type="ARBA" id="ARBA00022723"/>
    </source>
</evidence>
<evidence type="ECO:0000256" key="10">
    <source>
        <dbReference type="ARBA" id="ARBA00023004"/>
    </source>
</evidence>
<keyword evidence="8 14" id="KW-0227">DNA damage</keyword>
<dbReference type="GO" id="GO:0000701">
    <property type="term" value="F:purine-specific mismatch base pair DNA N-glycosylase activity"/>
    <property type="evidence" value="ECO:0007669"/>
    <property type="project" value="UniProtKB-EC"/>
</dbReference>
<evidence type="ECO:0000256" key="8">
    <source>
        <dbReference type="ARBA" id="ARBA00022763"/>
    </source>
</evidence>
<dbReference type="EMBL" id="JRYR02000001">
    <property type="protein sequence ID" value="OHX67207.1"/>
    <property type="molecule type" value="Genomic_DNA"/>
</dbReference>
<evidence type="ECO:0000256" key="1">
    <source>
        <dbReference type="ARBA" id="ARBA00000843"/>
    </source>
</evidence>
<organism evidence="16 17">
    <name type="scientific">Flammeovirga pacifica</name>
    <dbReference type="NCBI Taxonomy" id="915059"/>
    <lineage>
        <taxon>Bacteria</taxon>
        <taxon>Pseudomonadati</taxon>
        <taxon>Bacteroidota</taxon>
        <taxon>Cytophagia</taxon>
        <taxon>Cytophagales</taxon>
        <taxon>Flammeovirgaceae</taxon>
        <taxon>Flammeovirga</taxon>
    </lineage>
</organism>
<protein>
    <recommendedName>
        <fullName evidence="5 14">Adenine DNA glycosylase</fullName>
        <ecNumber evidence="4 14">3.2.2.31</ecNumber>
    </recommendedName>
</protein>
<dbReference type="Gene3D" id="1.10.340.30">
    <property type="entry name" value="Hypothetical protein, domain 2"/>
    <property type="match status" value="1"/>
</dbReference>
<dbReference type="AlphaFoldDB" id="A0A1S1Z1U8"/>
<dbReference type="FunFam" id="1.10.340.30:FF:000002">
    <property type="entry name" value="Adenine DNA glycosylase"/>
    <property type="match status" value="1"/>
</dbReference>
<gene>
    <name evidence="16" type="ORF">NH26_13080</name>
</gene>
<keyword evidence="12" id="KW-0234">DNA repair</keyword>
<dbReference type="CDD" id="cd00056">
    <property type="entry name" value="ENDO3c"/>
    <property type="match status" value="1"/>
</dbReference>
<accession>A0A1S1Z1U8</accession>
<evidence type="ECO:0000256" key="14">
    <source>
        <dbReference type="RuleBase" id="RU365096"/>
    </source>
</evidence>
<dbReference type="NCBIfam" id="TIGR01084">
    <property type="entry name" value="mutY"/>
    <property type="match status" value="1"/>
</dbReference>
<evidence type="ECO:0000256" key="5">
    <source>
        <dbReference type="ARBA" id="ARBA00022023"/>
    </source>
</evidence>
<dbReference type="InterPro" id="IPR000445">
    <property type="entry name" value="HhH_motif"/>
</dbReference>
<name>A0A1S1Z1U8_FLAPC</name>
<reference evidence="16 17" key="1">
    <citation type="journal article" date="2012" name="Int. J. Syst. Evol. Microbiol.">
        <title>Flammeovirga pacifica sp. nov., isolated from deep-sea sediment.</title>
        <authorList>
            <person name="Xu H."/>
            <person name="Fu Y."/>
            <person name="Yang N."/>
            <person name="Ding Z."/>
            <person name="Lai Q."/>
            <person name="Zeng R."/>
        </authorList>
    </citation>
    <scope>NUCLEOTIDE SEQUENCE [LARGE SCALE GENOMIC DNA]</scope>
    <source>
        <strain evidence="17">DSM 24597 / LMG 26175 / WPAGA1</strain>
    </source>
</reference>
<dbReference type="GO" id="GO:0046872">
    <property type="term" value="F:metal ion binding"/>
    <property type="evidence" value="ECO:0007669"/>
    <property type="project" value="UniProtKB-UniRule"/>
</dbReference>
<evidence type="ECO:0000259" key="15">
    <source>
        <dbReference type="SMART" id="SM00478"/>
    </source>
</evidence>
<proteinExistence type="inferred from homology"/>
<dbReference type="STRING" id="915059.NH26_13080"/>
<evidence type="ECO:0000256" key="6">
    <source>
        <dbReference type="ARBA" id="ARBA00022485"/>
    </source>
</evidence>
<dbReference type="InterPro" id="IPR044298">
    <property type="entry name" value="MIG/MutY"/>
</dbReference>
<keyword evidence="11" id="KW-0411">Iron-sulfur</keyword>
<dbReference type="InterPro" id="IPR003265">
    <property type="entry name" value="HhH-GPD_domain"/>
</dbReference>
<dbReference type="RefSeq" id="WP_044225659.1">
    <property type="nucleotide sequence ID" value="NZ_JRYR02000001.1"/>
</dbReference>
<sequence length="351" mass="40908">MDLASSLINWYESNKRDLPWRHTQDPYKIWLSEIILQQTRVQQGLPYYEKFVSNFPTVKDFAEADIDTILHLWQGLGYYSRARNMHVAAQQVIDQYNGHFPDNYKELLSLKGVGNYTAAAIASFAFREKVATVDGNVYRVLSRVFNIEEDIASGKGQKIFTEVANQLISENQPDIFNQALMEFGAIHCTPKQPKCETCPFVQSCESRLHQIIDQRPVKLKKVKVINQYLKYLLIEHDGKYLMKKRQEGDIWAGLFDFPLVITSEKEQSLSNGIILENTQLGINTKDIFFSSEPIKHLLSHRRLFIEFFHVKLQTLLDTQSDIFQYRWMDINEIQSVGKPIILENYLRKNIY</sequence>
<dbReference type="GO" id="GO:0006298">
    <property type="term" value="P:mismatch repair"/>
    <property type="evidence" value="ECO:0007669"/>
    <property type="project" value="TreeGrafter"/>
</dbReference>
<evidence type="ECO:0000256" key="2">
    <source>
        <dbReference type="ARBA" id="ARBA00002933"/>
    </source>
</evidence>
<dbReference type="EC" id="3.2.2.31" evidence="4 14"/>
<dbReference type="GO" id="GO:0032357">
    <property type="term" value="F:oxidized purine DNA binding"/>
    <property type="evidence" value="ECO:0007669"/>
    <property type="project" value="TreeGrafter"/>
</dbReference>
<dbReference type="InterPro" id="IPR011257">
    <property type="entry name" value="DNA_glycosylase"/>
</dbReference>
<comment type="catalytic activity">
    <reaction evidence="1 14">
        <text>Hydrolyzes free adenine bases from 7,8-dihydro-8-oxoguanine:adenine mismatched double-stranded DNA, leaving an apurinic site.</text>
        <dbReference type="EC" id="3.2.2.31"/>
    </reaction>
</comment>
<dbReference type="InterPro" id="IPR029119">
    <property type="entry name" value="MutY_C"/>
</dbReference>
<evidence type="ECO:0000256" key="11">
    <source>
        <dbReference type="ARBA" id="ARBA00023014"/>
    </source>
</evidence>
<keyword evidence="9" id="KW-0378">Hydrolase</keyword>
<comment type="similarity">
    <text evidence="3 14">Belongs to the Nth/MutY family.</text>
</comment>
<dbReference type="SUPFAM" id="SSF55811">
    <property type="entry name" value="Nudix"/>
    <property type="match status" value="1"/>
</dbReference>
<dbReference type="GO" id="GO:0006284">
    <property type="term" value="P:base-excision repair"/>
    <property type="evidence" value="ECO:0007669"/>
    <property type="project" value="UniProtKB-UniRule"/>
</dbReference>
<evidence type="ECO:0000256" key="12">
    <source>
        <dbReference type="ARBA" id="ARBA00023204"/>
    </source>
</evidence>
<dbReference type="InterPro" id="IPR015797">
    <property type="entry name" value="NUDIX_hydrolase-like_dom_sf"/>
</dbReference>
<dbReference type="Gene3D" id="3.90.79.10">
    <property type="entry name" value="Nucleoside Triphosphate Pyrophosphohydrolase"/>
    <property type="match status" value="1"/>
</dbReference>
<dbReference type="OrthoDB" id="9802365at2"/>
<dbReference type="CDD" id="cd03431">
    <property type="entry name" value="NUDIX_DNA_Glycosylase_C-MutY"/>
    <property type="match status" value="1"/>
</dbReference>
<dbReference type="Pfam" id="PF00633">
    <property type="entry name" value="HHH"/>
    <property type="match status" value="1"/>
</dbReference>
<dbReference type="Gene3D" id="1.10.1670.10">
    <property type="entry name" value="Helix-hairpin-Helix base-excision DNA repair enzymes (C-terminal)"/>
    <property type="match status" value="1"/>
</dbReference>
<dbReference type="SUPFAM" id="SSF48150">
    <property type="entry name" value="DNA-glycosylase"/>
    <property type="match status" value="1"/>
</dbReference>
<dbReference type="Proteomes" id="UP000179797">
    <property type="component" value="Unassembled WGS sequence"/>
</dbReference>
<dbReference type="Pfam" id="PF14815">
    <property type="entry name" value="NUDIX_4"/>
    <property type="match status" value="1"/>
</dbReference>
<keyword evidence="17" id="KW-1185">Reference proteome</keyword>
<keyword evidence="10 14" id="KW-0408">Iron</keyword>
<dbReference type="InterPro" id="IPR005760">
    <property type="entry name" value="A/G_AdeGlyc_MutY"/>
</dbReference>
<comment type="function">
    <text evidence="2">Adenine glycosylase active on G-A mispairs. MutY also corrects error-prone DNA synthesis past GO lesions which are due to the oxidatively damaged form of guanine: 7,8-dihydro-8-oxoguanine (8-oxo-dGTP).</text>
</comment>
<keyword evidence="13 14" id="KW-0326">Glycosidase</keyword>
<evidence type="ECO:0000256" key="4">
    <source>
        <dbReference type="ARBA" id="ARBA00012045"/>
    </source>
</evidence>
<keyword evidence="6" id="KW-0004">4Fe-4S</keyword>
<keyword evidence="7" id="KW-0479">Metal-binding</keyword>
<dbReference type="SMART" id="SM00478">
    <property type="entry name" value="ENDO3c"/>
    <property type="match status" value="1"/>
</dbReference>
<evidence type="ECO:0000313" key="16">
    <source>
        <dbReference type="EMBL" id="OHX67207.1"/>
    </source>
</evidence>
<feature type="domain" description="HhH-GPD" evidence="15">
    <location>
        <begin position="35"/>
        <end position="186"/>
    </location>
</feature>
<dbReference type="GO" id="GO:0034039">
    <property type="term" value="F:8-oxo-7,8-dihydroguanine DNA N-glycosylase activity"/>
    <property type="evidence" value="ECO:0007669"/>
    <property type="project" value="TreeGrafter"/>
</dbReference>
<dbReference type="InterPro" id="IPR023170">
    <property type="entry name" value="HhH_base_excis_C"/>
</dbReference>
<comment type="cofactor">
    <cofactor evidence="14">
        <name>[4Fe-4S] cluster</name>
        <dbReference type="ChEBI" id="CHEBI:49883"/>
    </cofactor>
    <text evidence="14">Binds 1 [4Fe-4S] cluster.</text>
</comment>
<dbReference type="PANTHER" id="PTHR42944:SF1">
    <property type="entry name" value="ADENINE DNA GLYCOSYLASE"/>
    <property type="match status" value="1"/>
</dbReference>